<accession>A0A382JLG6</accession>
<protein>
    <submittedName>
        <fullName evidence="2">Uncharacterized protein</fullName>
    </submittedName>
</protein>
<dbReference type="AlphaFoldDB" id="A0A382JLG6"/>
<feature type="non-terminal residue" evidence="2">
    <location>
        <position position="40"/>
    </location>
</feature>
<sequence>MVHLQDTDYDSSLRTHSSAFAESYGSTRRTYMPSVPPSRL</sequence>
<feature type="compositionally biased region" description="Polar residues" evidence="1">
    <location>
        <begin position="20"/>
        <end position="29"/>
    </location>
</feature>
<dbReference type="EMBL" id="UINC01074355">
    <property type="protein sequence ID" value="SVC11461.1"/>
    <property type="molecule type" value="Genomic_DNA"/>
</dbReference>
<reference evidence="2" key="1">
    <citation type="submission" date="2018-05" db="EMBL/GenBank/DDBJ databases">
        <authorList>
            <person name="Lanie J.A."/>
            <person name="Ng W.-L."/>
            <person name="Kazmierczak K.M."/>
            <person name="Andrzejewski T.M."/>
            <person name="Davidsen T.M."/>
            <person name="Wayne K.J."/>
            <person name="Tettelin H."/>
            <person name="Glass J.I."/>
            <person name="Rusch D."/>
            <person name="Podicherti R."/>
            <person name="Tsui H.-C.T."/>
            <person name="Winkler M.E."/>
        </authorList>
    </citation>
    <scope>NUCLEOTIDE SEQUENCE</scope>
</reference>
<organism evidence="2">
    <name type="scientific">marine metagenome</name>
    <dbReference type="NCBI Taxonomy" id="408172"/>
    <lineage>
        <taxon>unclassified sequences</taxon>
        <taxon>metagenomes</taxon>
        <taxon>ecological metagenomes</taxon>
    </lineage>
</organism>
<evidence type="ECO:0000256" key="1">
    <source>
        <dbReference type="SAM" id="MobiDB-lite"/>
    </source>
</evidence>
<proteinExistence type="predicted"/>
<name>A0A382JLG6_9ZZZZ</name>
<evidence type="ECO:0000313" key="2">
    <source>
        <dbReference type="EMBL" id="SVC11461.1"/>
    </source>
</evidence>
<gene>
    <name evidence="2" type="ORF">METZ01_LOCUS264315</name>
</gene>
<feature type="region of interest" description="Disordered" evidence="1">
    <location>
        <begin position="20"/>
        <end position="40"/>
    </location>
</feature>